<comment type="caution">
    <text evidence="2">The sequence shown here is derived from an EMBL/GenBank/DDBJ whole genome shotgun (WGS) entry which is preliminary data.</text>
</comment>
<organism evidence="2 3">
    <name type="scientific">Pipistrellus kuhlii</name>
    <name type="common">Kuhl's pipistrelle</name>
    <dbReference type="NCBI Taxonomy" id="59472"/>
    <lineage>
        <taxon>Eukaryota</taxon>
        <taxon>Metazoa</taxon>
        <taxon>Chordata</taxon>
        <taxon>Craniata</taxon>
        <taxon>Vertebrata</taxon>
        <taxon>Euteleostomi</taxon>
        <taxon>Mammalia</taxon>
        <taxon>Eutheria</taxon>
        <taxon>Laurasiatheria</taxon>
        <taxon>Chiroptera</taxon>
        <taxon>Yangochiroptera</taxon>
        <taxon>Vespertilionidae</taxon>
        <taxon>Pipistrellus</taxon>
    </lineage>
</organism>
<reference evidence="2 3" key="1">
    <citation type="journal article" date="2020" name="Nature">
        <title>Six reference-quality genomes reveal evolution of bat adaptations.</title>
        <authorList>
            <person name="Jebb D."/>
            <person name="Huang Z."/>
            <person name="Pippel M."/>
            <person name="Hughes G.M."/>
            <person name="Lavrichenko K."/>
            <person name="Devanna P."/>
            <person name="Winkler S."/>
            <person name="Jermiin L.S."/>
            <person name="Skirmuntt E.C."/>
            <person name="Katzourakis A."/>
            <person name="Burkitt-Gray L."/>
            <person name="Ray D.A."/>
            <person name="Sullivan K.A.M."/>
            <person name="Roscito J.G."/>
            <person name="Kirilenko B.M."/>
            <person name="Davalos L.M."/>
            <person name="Corthals A.P."/>
            <person name="Power M.L."/>
            <person name="Jones G."/>
            <person name="Ransome R.D."/>
            <person name="Dechmann D.K.N."/>
            <person name="Locatelli A.G."/>
            <person name="Puechmaille S.J."/>
            <person name="Fedrigo O."/>
            <person name="Jarvis E.D."/>
            <person name="Hiller M."/>
            <person name="Vernes S.C."/>
            <person name="Myers E.W."/>
            <person name="Teeling E.C."/>
        </authorList>
    </citation>
    <scope>NUCLEOTIDE SEQUENCE [LARGE SCALE GENOMIC DNA]</scope>
    <source>
        <strain evidence="2">MPipKuh1</strain>
        <tissue evidence="2">Flight muscle</tissue>
    </source>
</reference>
<keyword evidence="3" id="KW-1185">Reference proteome</keyword>
<proteinExistence type="predicted"/>
<sequence length="140" mass="16189">MPSVSMVVCAGSLSRGLLPPTWSVHAMNTHTDSPLILVLLEDRDSLVIWCHESQGDELWHSVLLDSECAYFGSMTHIMAWVRLAVMFEDFFFFFFFFYKTFLTKLVKGRFDGQECRLCRECQNLFVILSFVTTKPKIMLS</sequence>
<evidence type="ECO:0000313" key="3">
    <source>
        <dbReference type="Proteomes" id="UP000558488"/>
    </source>
</evidence>
<accession>A0A7J7YWP8</accession>
<gene>
    <name evidence="2" type="ORF">mPipKuh1_009871</name>
</gene>
<feature type="transmembrane region" description="Helical" evidence="1">
    <location>
        <begin position="79"/>
        <end position="98"/>
    </location>
</feature>
<evidence type="ECO:0000313" key="2">
    <source>
        <dbReference type="EMBL" id="KAF6366457.1"/>
    </source>
</evidence>
<evidence type="ECO:0000256" key="1">
    <source>
        <dbReference type="SAM" id="Phobius"/>
    </source>
</evidence>
<protein>
    <submittedName>
        <fullName evidence="2">Uncharacterized protein</fullName>
    </submittedName>
</protein>
<dbReference type="Proteomes" id="UP000558488">
    <property type="component" value="Unassembled WGS sequence"/>
</dbReference>
<dbReference type="EMBL" id="JACAGB010000004">
    <property type="protein sequence ID" value="KAF6366457.1"/>
    <property type="molecule type" value="Genomic_DNA"/>
</dbReference>
<keyword evidence="1" id="KW-1133">Transmembrane helix</keyword>
<name>A0A7J7YWP8_PIPKU</name>
<keyword evidence="1" id="KW-0812">Transmembrane</keyword>
<dbReference type="AlphaFoldDB" id="A0A7J7YWP8"/>
<keyword evidence="1" id="KW-0472">Membrane</keyword>